<evidence type="ECO:0000313" key="3">
    <source>
        <dbReference type="Proteomes" id="UP001444625"/>
    </source>
</evidence>
<keyword evidence="1" id="KW-1133">Transmembrane helix</keyword>
<dbReference type="Proteomes" id="UP001444625">
    <property type="component" value="Unassembled WGS sequence"/>
</dbReference>
<comment type="caution">
    <text evidence="2">The sequence shown here is derived from an EMBL/GenBank/DDBJ whole genome shotgun (WGS) entry which is preliminary data.</text>
</comment>
<organism evidence="2 3">
    <name type="scientific">Ornithinibacillus xuwenensis</name>
    <dbReference type="NCBI Taxonomy" id="3144668"/>
    <lineage>
        <taxon>Bacteria</taxon>
        <taxon>Bacillati</taxon>
        <taxon>Bacillota</taxon>
        <taxon>Bacilli</taxon>
        <taxon>Bacillales</taxon>
        <taxon>Bacillaceae</taxon>
        <taxon>Ornithinibacillus</taxon>
    </lineage>
</organism>
<reference evidence="2 3" key="1">
    <citation type="submission" date="2024-05" db="EMBL/GenBank/DDBJ databases">
        <authorList>
            <person name="Haq I."/>
            <person name="Ullah Z."/>
            <person name="Ahmad R."/>
            <person name="Li M."/>
            <person name="Tong Y."/>
        </authorList>
    </citation>
    <scope>NUCLEOTIDE SEQUENCE [LARGE SCALE GENOMIC DNA]</scope>
    <source>
        <strain evidence="2 3">16A2E</strain>
    </source>
</reference>
<evidence type="ECO:0000256" key="1">
    <source>
        <dbReference type="SAM" id="Phobius"/>
    </source>
</evidence>
<keyword evidence="3" id="KW-1185">Reference proteome</keyword>
<gene>
    <name evidence="2" type="ORF">ABC228_00065</name>
</gene>
<keyword evidence="1" id="KW-0472">Membrane</keyword>
<name>A0ABU9XBD6_9BACI</name>
<proteinExistence type="predicted"/>
<sequence>MNVEINFLEKKEKKNIAPYLLGFMALLLIISVISAILWQSIQLKQSISSKTDYAEQLEDHISSNQDGMNGSKNLMQLQETMDTLKMESLPTVAIYEDTLRLLIDPNHLVSYQNVQVDQFVLEARFSDLTAVANFVALILNRSYVQDVQLTSVSSAATGYEATITVYYSEDAVKKELGEDE</sequence>
<dbReference type="EMBL" id="JBDIML010000001">
    <property type="protein sequence ID" value="MEN2765568.1"/>
    <property type="molecule type" value="Genomic_DNA"/>
</dbReference>
<evidence type="ECO:0000313" key="2">
    <source>
        <dbReference type="EMBL" id="MEN2765568.1"/>
    </source>
</evidence>
<accession>A0ABU9XBD6</accession>
<protein>
    <submittedName>
        <fullName evidence="2">Uncharacterized protein</fullName>
    </submittedName>
</protein>
<keyword evidence="1" id="KW-0812">Transmembrane</keyword>
<dbReference type="RefSeq" id="WP_345823047.1">
    <property type="nucleotide sequence ID" value="NZ_JBDIML010000001.1"/>
</dbReference>
<feature type="transmembrane region" description="Helical" evidence="1">
    <location>
        <begin position="16"/>
        <end position="38"/>
    </location>
</feature>